<evidence type="ECO:0000256" key="1">
    <source>
        <dbReference type="ARBA" id="ARBA00022679"/>
    </source>
</evidence>
<dbReference type="CDD" id="cd02440">
    <property type="entry name" value="AdoMet_MTases"/>
    <property type="match status" value="1"/>
</dbReference>
<name>A0ABU7J896_9GAMM</name>
<dbReference type="InterPro" id="IPR041698">
    <property type="entry name" value="Methyltransf_25"/>
</dbReference>
<evidence type="ECO:0000259" key="2">
    <source>
        <dbReference type="Pfam" id="PF13649"/>
    </source>
</evidence>
<dbReference type="EC" id="2.1.-.-" evidence="3"/>
<reference evidence="3 4" key="1">
    <citation type="submission" date="2023-07" db="EMBL/GenBank/DDBJ databases">
        <title>Alkalimonas sp., MEB108 novel, alkaliphilic bacterium isolated from Lonar Lake, India.</title>
        <authorList>
            <person name="Joshi A."/>
            <person name="Thite S."/>
        </authorList>
    </citation>
    <scope>NUCLEOTIDE SEQUENCE [LARGE SCALE GENOMIC DNA]</scope>
    <source>
        <strain evidence="3 4">MEB108</strain>
    </source>
</reference>
<proteinExistence type="predicted"/>
<evidence type="ECO:0000313" key="3">
    <source>
        <dbReference type="EMBL" id="MEE2002475.1"/>
    </source>
</evidence>
<organism evidence="3 4">
    <name type="scientific">Alkalimonas cellulosilytica</name>
    <dbReference type="NCBI Taxonomy" id="3058395"/>
    <lineage>
        <taxon>Bacteria</taxon>
        <taxon>Pseudomonadati</taxon>
        <taxon>Pseudomonadota</taxon>
        <taxon>Gammaproteobacteria</taxon>
        <taxon>Alkalimonas</taxon>
    </lineage>
</organism>
<dbReference type="GO" id="GO:0008168">
    <property type="term" value="F:methyltransferase activity"/>
    <property type="evidence" value="ECO:0007669"/>
    <property type="project" value="UniProtKB-KW"/>
</dbReference>
<dbReference type="GO" id="GO:0032259">
    <property type="term" value="P:methylation"/>
    <property type="evidence" value="ECO:0007669"/>
    <property type="project" value="UniProtKB-KW"/>
</dbReference>
<accession>A0ABU7J896</accession>
<dbReference type="RefSeq" id="WP_330129539.1">
    <property type="nucleotide sequence ID" value="NZ_JAUHLI010000013.1"/>
</dbReference>
<keyword evidence="1 3" id="KW-0808">Transferase</keyword>
<dbReference type="InterPro" id="IPR029063">
    <property type="entry name" value="SAM-dependent_MTases_sf"/>
</dbReference>
<dbReference type="PANTHER" id="PTHR43861:SF3">
    <property type="entry name" value="PUTATIVE (AFU_ORTHOLOGUE AFUA_2G14390)-RELATED"/>
    <property type="match status" value="1"/>
</dbReference>
<sequence length="201" mass="22215">MSGSTFWDERYAQEDYVYGEKPNDFLVSQVARIKPNSHILCLAEGEGRNAVYLAQLGHNVTAVDISVVALDKGSKLADKAGVKVNWQHADLADYMLGEDKWDLIAAIFMHLPEIIRDRVFAQIKTALRPGGLFIGEFYRPEQLRFKTGGPQDIKMLYSPCMLDEQLAGLAISHLEACERHVIEGTGHTGLAAVSQVVAVKS</sequence>
<keyword evidence="4" id="KW-1185">Reference proteome</keyword>
<comment type="caution">
    <text evidence="3">The sequence shown here is derived from an EMBL/GenBank/DDBJ whole genome shotgun (WGS) entry which is preliminary data.</text>
</comment>
<protein>
    <submittedName>
        <fullName evidence="3">Class I SAM-dependent methyltransferase</fullName>
        <ecNumber evidence="3">2.1.-.-</ecNumber>
    </submittedName>
</protein>
<dbReference type="EMBL" id="JAUHLI010000013">
    <property type="protein sequence ID" value="MEE2002475.1"/>
    <property type="molecule type" value="Genomic_DNA"/>
</dbReference>
<dbReference type="Gene3D" id="3.40.50.150">
    <property type="entry name" value="Vaccinia Virus protein VP39"/>
    <property type="match status" value="1"/>
</dbReference>
<evidence type="ECO:0000313" key="4">
    <source>
        <dbReference type="Proteomes" id="UP001336314"/>
    </source>
</evidence>
<dbReference type="PANTHER" id="PTHR43861">
    <property type="entry name" value="TRANS-ACONITATE 2-METHYLTRANSFERASE-RELATED"/>
    <property type="match status" value="1"/>
</dbReference>
<dbReference type="Pfam" id="PF13649">
    <property type="entry name" value="Methyltransf_25"/>
    <property type="match status" value="1"/>
</dbReference>
<keyword evidence="3" id="KW-0489">Methyltransferase</keyword>
<feature type="domain" description="Methyltransferase" evidence="2">
    <location>
        <begin position="39"/>
        <end position="131"/>
    </location>
</feature>
<gene>
    <name evidence="3" type="ORF">QWY20_13510</name>
</gene>
<dbReference type="Proteomes" id="UP001336314">
    <property type="component" value="Unassembled WGS sequence"/>
</dbReference>
<dbReference type="SUPFAM" id="SSF53335">
    <property type="entry name" value="S-adenosyl-L-methionine-dependent methyltransferases"/>
    <property type="match status" value="1"/>
</dbReference>